<dbReference type="EMBL" id="JBHTBW010000024">
    <property type="protein sequence ID" value="MFC7441488.1"/>
    <property type="molecule type" value="Genomic_DNA"/>
</dbReference>
<comment type="caution">
    <text evidence="2">The sequence shown here is derived from an EMBL/GenBank/DDBJ whole genome shotgun (WGS) entry which is preliminary data.</text>
</comment>
<evidence type="ECO:0000313" key="3">
    <source>
        <dbReference type="Proteomes" id="UP001596500"/>
    </source>
</evidence>
<protein>
    <submittedName>
        <fullName evidence="2">RNA ligase family protein</fullName>
    </submittedName>
</protein>
<dbReference type="GO" id="GO:0016874">
    <property type="term" value="F:ligase activity"/>
    <property type="evidence" value="ECO:0007669"/>
    <property type="project" value="UniProtKB-KW"/>
</dbReference>
<sequence length="261" mass="30273">MEPMIKYPRTRHLSGSGLQPGDEDLTVASYQELIGQPIVIEEKMDGANAGISFGRDGTLLLQSRGHYLTGGPREQQFALLKSWAHRYAHELWDLLQDRYIMYGEWMYAKHTVFYTDLPHYFLEFDIYDKQAGIFLSTARRREFLARAPFVVSVRVLYEGIAPRKKPLADWIGSSPFIAVDHLEKLRHLATQLKLQPELAIRETDHSGLMEGLYIKVEEHGRVKNRYKWVRSGFLQTIIDSESHWMNRPLIPNQLRKGVSLF</sequence>
<dbReference type="Pfam" id="PF09414">
    <property type="entry name" value="RNA_ligase"/>
    <property type="match status" value="1"/>
</dbReference>
<evidence type="ECO:0000313" key="2">
    <source>
        <dbReference type="EMBL" id="MFC7441488.1"/>
    </source>
</evidence>
<dbReference type="InterPro" id="IPR052732">
    <property type="entry name" value="Cell-binding_unc_protein"/>
</dbReference>
<dbReference type="RefSeq" id="WP_379864789.1">
    <property type="nucleotide sequence ID" value="NZ_JBHTBW010000024.1"/>
</dbReference>
<dbReference type="PANTHER" id="PTHR43883">
    <property type="entry name" value="SLR0207 PROTEIN"/>
    <property type="match status" value="1"/>
</dbReference>
<gene>
    <name evidence="2" type="ORF">ACFQNG_10020</name>
</gene>
<dbReference type="PANTHER" id="PTHR43883:SF1">
    <property type="entry name" value="GLUCONOKINASE"/>
    <property type="match status" value="1"/>
</dbReference>
<keyword evidence="2" id="KW-0436">Ligase</keyword>
<evidence type="ECO:0000259" key="1">
    <source>
        <dbReference type="Pfam" id="PF09414"/>
    </source>
</evidence>
<accession>A0ABW2RKL4</accession>
<name>A0ABW2RKL4_9BACL</name>
<dbReference type="Proteomes" id="UP001596500">
    <property type="component" value="Unassembled WGS sequence"/>
</dbReference>
<keyword evidence="3" id="KW-1185">Reference proteome</keyword>
<dbReference type="SUPFAM" id="SSF56091">
    <property type="entry name" value="DNA ligase/mRNA capping enzyme, catalytic domain"/>
    <property type="match status" value="1"/>
</dbReference>
<reference evidence="3" key="1">
    <citation type="journal article" date="2019" name="Int. J. Syst. Evol. Microbiol.">
        <title>The Global Catalogue of Microorganisms (GCM) 10K type strain sequencing project: providing services to taxonomists for standard genome sequencing and annotation.</title>
        <authorList>
            <consortium name="The Broad Institute Genomics Platform"/>
            <consortium name="The Broad Institute Genome Sequencing Center for Infectious Disease"/>
            <person name="Wu L."/>
            <person name="Ma J."/>
        </authorList>
    </citation>
    <scope>NUCLEOTIDE SEQUENCE [LARGE SCALE GENOMIC DNA]</scope>
    <source>
        <strain evidence="3">CGMCC 1.12942</strain>
    </source>
</reference>
<dbReference type="InterPro" id="IPR021122">
    <property type="entry name" value="RNA_ligase_dom_REL/Rnl2"/>
</dbReference>
<organism evidence="2 3">
    <name type="scientific">Laceyella putida</name>
    <dbReference type="NCBI Taxonomy" id="110101"/>
    <lineage>
        <taxon>Bacteria</taxon>
        <taxon>Bacillati</taxon>
        <taxon>Bacillota</taxon>
        <taxon>Bacilli</taxon>
        <taxon>Bacillales</taxon>
        <taxon>Thermoactinomycetaceae</taxon>
        <taxon>Laceyella</taxon>
    </lineage>
</organism>
<dbReference type="Gene3D" id="3.30.470.30">
    <property type="entry name" value="DNA ligase/mRNA capping enzyme"/>
    <property type="match status" value="1"/>
</dbReference>
<feature type="domain" description="RNA ligase" evidence="1">
    <location>
        <begin position="37"/>
        <end position="229"/>
    </location>
</feature>
<proteinExistence type="predicted"/>